<dbReference type="GO" id="GO:0007034">
    <property type="term" value="P:vacuolar transport"/>
    <property type="evidence" value="ECO:0007669"/>
    <property type="project" value="UniProtKB-ARBA"/>
</dbReference>
<dbReference type="CDD" id="cd16980">
    <property type="entry name" value="VHS_Lsb5"/>
    <property type="match status" value="1"/>
</dbReference>
<dbReference type="PANTHER" id="PTHR47789">
    <property type="entry name" value="LAS SEVENTEEN-BINDING PROTEIN 5"/>
    <property type="match status" value="1"/>
</dbReference>
<gene>
    <name evidence="3" type="ORF">NEOLI_000705</name>
</gene>
<dbReference type="PANTHER" id="PTHR47789:SF1">
    <property type="entry name" value="LAS SEVENTEEN-BINDING PROTEIN 5"/>
    <property type="match status" value="1"/>
</dbReference>
<dbReference type="CDD" id="cd14232">
    <property type="entry name" value="GAT_LSB5"/>
    <property type="match status" value="1"/>
</dbReference>
<proteinExistence type="predicted"/>
<feature type="domain" description="VHS" evidence="2">
    <location>
        <begin position="44"/>
        <end position="143"/>
    </location>
</feature>
<dbReference type="GO" id="GO:0043130">
    <property type="term" value="F:ubiquitin binding"/>
    <property type="evidence" value="ECO:0007669"/>
    <property type="project" value="InterPro"/>
</dbReference>
<feature type="region of interest" description="Disordered" evidence="1">
    <location>
        <begin position="152"/>
        <end position="206"/>
    </location>
</feature>
<name>A0A1U7LW97_NEOID</name>
<reference evidence="3 4" key="1">
    <citation type="submission" date="2016-04" db="EMBL/GenBank/DDBJ databases">
        <title>Evolutionary innovation and constraint leading to complex multicellularity in the Ascomycota.</title>
        <authorList>
            <person name="Cisse O."/>
            <person name="Nguyen A."/>
            <person name="Hewitt D.A."/>
            <person name="Jedd G."/>
            <person name="Stajich J.E."/>
        </authorList>
    </citation>
    <scope>NUCLEOTIDE SEQUENCE [LARGE SCALE GENOMIC DNA]</scope>
    <source>
        <strain evidence="3 4">DAH-3</strain>
    </source>
</reference>
<feature type="compositionally biased region" description="Basic and acidic residues" evidence="1">
    <location>
        <begin position="187"/>
        <end position="206"/>
    </location>
</feature>
<dbReference type="SUPFAM" id="SSF48464">
    <property type="entry name" value="ENTH/VHS domain"/>
    <property type="match status" value="1"/>
</dbReference>
<evidence type="ECO:0000313" key="3">
    <source>
        <dbReference type="EMBL" id="OLL26899.1"/>
    </source>
</evidence>
<dbReference type="GO" id="GO:0035091">
    <property type="term" value="F:phosphatidylinositol binding"/>
    <property type="evidence" value="ECO:0007669"/>
    <property type="project" value="InterPro"/>
</dbReference>
<organism evidence="3 4">
    <name type="scientific">Neolecta irregularis (strain DAH-3)</name>
    <dbReference type="NCBI Taxonomy" id="1198029"/>
    <lineage>
        <taxon>Eukaryota</taxon>
        <taxon>Fungi</taxon>
        <taxon>Dikarya</taxon>
        <taxon>Ascomycota</taxon>
        <taxon>Taphrinomycotina</taxon>
        <taxon>Neolectales</taxon>
        <taxon>Neolectaceae</taxon>
        <taxon>Neolecta</taxon>
    </lineage>
</organism>
<dbReference type="GO" id="GO:0051666">
    <property type="term" value="P:actin cortical patch localization"/>
    <property type="evidence" value="ECO:0007669"/>
    <property type="project" value="TreeGrafter"/>
</dbReference>
<dbReference type="STRING" id="1198029.A0A1U7LW97"/>
<dbReference type="InterPro" id="IPR045007">
    <property type="entry name" value="LSB5"/>
</dbReference>
<dbReference type="GO" id="GO:0030479">
    <property type="term" value="C:actin cortical patch"/>
    <property type="evidence" value="ECO:0007669"/>
    <property type="project" value="TreeGrafter"/>
</dbReference>
<dbReference type="AlphaFoldDB" id="A0A1U7LW97"/>
<accession>A0A1U7LW97</accession>
<feature type="region of interest" description="Disordered" evidence="1">
    <location>
        <begin position="322"/>
        <end position="353"/>
    </location>
</feature>
<dbReference type="InterPro" id="IPR008942">
    <property type="entry name" value="ENTH_VHS"/>
</dbReference>
<feature type="compositionally biased region" description="Basic and acidic residues" evidence="1">
    <location>
        <begin position="367"/>
        <end position="376"/>
    </location>
</feature>
<evidence type="ECO:0000313" key="4">
    <source>
        <dbReference type="Proteomes" id="UP000186594"/>
    </source>
</evidence>
<feature type="region of interest" description="Disordered" evidence="1">
    <location>
        <begin position="367"/>
        <end position="397"/>
    </location>
</feature>
<dbReference type="GO" id="GO:0006897">
    <property type="term" value="P:endocytosis"/>
    <property type="evidence" value="ECO:0007669"/>
    <property type="project" value="InterPro"/>
</dbReference>
<sequence length="397" mass="45091">MRLFAEDKVINGIDVAYPLISSRIRQSQTGSVFFAPPHLTIVRLAGDNYSEDDLSDIFELSEVVFLQDSGPREAARALRKRLKHGNLHNQLRALTVMQNGDRRFQQQFADESLIERLRIIISDPLTGERVKKKLTTLILSWREYGNGLGALYSHIPHPRNRDEPRSHPPPRPPKPRSAPQSPQPSEAKPRNTLKKEKPKNGKLLSEKSKNHILSTIAAANQASTQLSNALESVNRDIIPIAQEPTVLARVSDARKSRKEIIRLIQIVETEDFIGTLIHANEELVSALQLFEVMKTQVDDDSDSDAYERDEELEERIRRRIEAIRSEKPPEMPPRPPSSDTELKNVNGKKQKIPSDISLSSLVIGERRSLNDNDDPFKTPVSEDQEITWHEFAREEKA</sequence>
<feature type="compositionally biased region" description="Basic and acidic residues" evidence="1">
    <location>
        <begin position="386"/>
        <end position="397"/>
    </location>
</feature>
<dbReference type="OMA" id="YGSVHRQ"/>
<dbReference type="InterPro" id="IPR044103">
    <property type="entry name" value="GAT_LSB5"/>
</dbReference>
<keyword evidence="4" id="KW-1185">Reference proteome</keyword>
<feature type="compositionally biased region" description="Low complexity" evidence="1">
    <location>
        <begin position="177"/>
        <end position="186"/>
    </location>
</feature>
<dbReference type="Pfam" id="PF00790">
    <property type="entry name" value="VHS"/>
    <property type="match status" value="1"/>
</dbReference>
<dbReference type="Proteomes" id="UP000186594">
    <property type="component" value="Unassembled WGS sequence"/>
</dbReference>
<dbReference type="GO" id="GO:0007015">
    <property type="term" value="P:actin filament organization"/>
    <property type="evidence" value="ECO:0007669"/>
    <property type="project" value="InterPro"/>
</dbReference>
<protein>
    <submittedName>
        <fullName evidence="3">Protein lsb5</fullName>
    </submittedName>
</protein>
<evidence type="ECO:0000259" key="2">
    <source>
        <dbReference type="PROSITE" id="PS50179"/>
    </source>
</evidence>
<dbReference type="SUPFAM" id="SSF89009">
    <property type="entry name" value="GAT-like domain"/>
    <property type="match status" value="1"/>
</dbReference>
<feature type="compositionally biased region" description="Pro residues" evidence="1">
    <location>
        <begin position="167"/>
        <end position="176"/>
    </location>
</feature>
<dbReference type="Gene3D" id="1.25.40.90">
    <property type="match status" value="1"/>
</dbReference>
<dbReference type="InterPro" id="IPR002014">
    <property type="entry name" value="VHS_dom"/>
</dbReference>
<dbReference type="PROSITE" id="PS50179">
    <property type="entry name" value="VHS"/>
    <property type="match status" value="1"/>
</dbReference>
<comment type="caution">
    <text evidence="3">The sequence shown here is derived from an EMBL/GenBank/DDBJ whole genome shotgun (WGS) entry which is preliminary data.</text>
</comment>
<dbReference type="SMART" id="SM00288">
    <property type="entry name" value="VHS"/>
    <property type="match status" value="1"/>
</dbReference>
<evidence type="ECO:0000256" key="1">
    <source>
        <dbReference type="SAM" id="MobiDB-lite"/>
    </source>
</evidence>
<dbReference type="EMBL" id="LXFE01000138">
    <property type="protein sequence ID" value="OLL26899.1"/>
    <property type="molecule type" value="Genomic_DNA"/>
</dbReference>
<dbReference type="OrthoDB" id="10068368at2759"/>